<dbReference type="OrthoDB" id="256906at2"/>
<dbReference type="Gene3D" id="3.20.20.150">
    <property type="entry name" value="Divalent-metal-dependent TIM barrel enzymes"/>
    <property type="match status" value="1"/>
</dbReference>
<evidence type="ECO:0000259" key="1">
    <source>
        <dbReference type="Pfam" id="PF01261"/>
    </source>
</evidence>
<feature type="domain" description="Xylose isomerase-like TIM barrel" evidence="1">
    <location>
        <begin position="41"/>
        <end position="266"/>
    </location>
</feature>
<gene>
    <name evidence="2" type="ORF">SAMN02745207_01692</name>
</gene>
<dbReference type="Pfam" id="PF01261">
    <property type="entry name" value="AP_endonuc_2"/>
    <property type="match status" value="1"/>
</dbReference>
<dbReference type="STRING" id="1121316.SAMN02745207_01692"/>
<proteinExistence type="predicted"/>
<dbReference type="PANTHER" id="PTHR12110">
    <property type="entry name" value="HYDROXYPYRUVATE ISOMERASE"/>
    <property type="match status" value="1"/>
</dbReference>
<dbReference type="Proteomes" id="UP000184447">
    <property type="component" value="Unassembled WGS sequence"/>
</dbReference>
<evidence type="ECO:0000313" key="2">
    <source>
        <dbReference type="EMBL" id="SHH60360.1"/>
    </source>
</evidence>
<dbReference type="PANTHER" id="PTHR12110:SF53">
    <property type="entry name" value="BLR5974 PROTEIN"/>
    <property type="match status" value="1"/>
</dbReference>
<name>A0A1M5UBP2_9CLOT</name>
<keyword evidence="3" id="KW-1185">Reference proteome</keyword>
<dbReference type="AlphaFoldDB" id="A0A1M5UBP2"/>
<dbReference type="InterPro" id="IPR013022">
    <property type="entry name" value="Xyl_isomerase-like_TIM-brl"/>
</dbReference>
<dbReference type="RefSeq" id="WP_073337994.1">
    <property type="nucleotide sequence ID" value="NZ_FQXM01000007.1"/>
</dbReference>
<dbReference type="InterPro" id="IPR036237">
    <property type="entry name" value="Xyl_isomerase-like_sf"/>
</dbReference>
<keyword evidence="2" id="KW-0413">Isomerase</keyword>
<accession>A0A1M5UBP2</accession>
<dbReference type="EMBL" id="FQXM01000007">
    <property type="protein sequence ID" value="SHH60360.1"/>
    <property type="molecule type" value="Genomic_DNA"/>
</dbReference>
<protein>
    <submittedName>
        <fullName evidence="2">Sugar phosphate isomerase/epimerase</fullName>
    </submittedName>
</protein>
<dbReference type="SUPFAM" id="SSF51658">
    <property type="entry name" value="Xylose isomerase-like"/>
    <property type="match status" value="1"/>
</dbReference>
<evidence type="ECO:0000313" key="3">
    <source>
        <dbReference type="Proteomes" id="UP000184447"/>
    </source>
</evidence>
<reference evidence="2 3" key="1">
    <citation type="submission" date="2016-11" db="EMBL/GenBank/DDBJ databases">
        <authorList>
            <person name="Jaros S."/>
            <person name="Januszkiewicz K."/>
            <person name="Wedrychowicz H."/>
        </authorList>
    </citation>
    <scope>NUCLEOTIDE SEQUENCE [LARGE SCALE GENOMIC DNA]</scope>
    <source>
        <strain evidence="2 3">DSM 8605</strain>
    </source>
</reference>
<dbReference type="GO" id="GO:0016853">
    <property type="term" value="F:isomerase activity"/>
    <property type="evidence" value="ECO:0007669"/>
    <property type="project" value="UniProtKB-KW"/>
</dbReference>
<sequence>MLKNKKLELGLFSYSYHLAFGAHDVFTPKETKKMDIFSFMDRVKELGFDGIQIDPMHLESYKEDYLNKVLNYAKNKGFYLEYGTTGVEENHLFTQLEIAKKLESPILRTYIGFDPMGENVDPKKEVENAILVLNKVKEKAAEYNIKIAIENHCDLTTDELVELVKEINSPYVGVCVDLGNFMIHLEDPVVSVKKLAPYIFSTHFKDYAFSMENWGFKSFGVALGKGVIDLEAVLNILIEDSKLDKIMLELPVEKCLTEEATLKKEDDIVVESVKYAREVLGIK</sequence>
<dbReference type="InterPro" id="IPR050312">
    <property type="entry name" value="IolE/XylAMocC-like"/>
</dbReference>
<organism evidence="2 3">
    <name type="scientific">Clostridium grantii DSM 8605</name>
    <dbReference type="NCBI Taxonomy" id="1121316"/>
    <lineage>
        <taxon>Bacteria</taxon>
        <taxon>Bacillati</taxon>
        <taxon>Bacillota</taxon>
        <taxon>Clostridia</taxon>
        <taxon>Eubacteriales</taxon>
        <taxon>Clostridiaceae</taxon>
        <taxon>Clostridium</taxon>
    </lineage>
</organism>